<dbReference type="PROSITE" id="PS00571">
    <property type="entry name" value="AMIDASES"/>
    <property type="match status" value="1"/>
</dbReference>
<dbReference type="SUPFAM" id="SSF75304">
    <property type="entry name" value="Amidase signature (AS) enzymes"/>
    <property type="match status" value="1"/>
</dbReference>
<sequence>MKDGMEIVKGLKKKQFSYKELVKEVSQKVAKLNPELNAFVTFETDQPIKDEAPILKDEQPLSGLPFPLKMLGQEKQGWLATSGSKLFQTHRSSRNSNFVSQVEKIGLIPLGQTNAPEFGFKNITDPQLYGPAKNPWNLAHSPGGSSGGAAAVVASGILPIAGASDGGGSIRIPASFCGLIGLKPSRGTMPVGPHAWRGWQGAAIDFGLTISMRDTKALFAGLRSIHSGAPYQVSPAEWQEHPPKKRLKIAVCTESPIHTKISDEARQAVTNAVTFLAQEGHEIIEINYPLDGRALIQSYYQMNGAETASMIHSIESGLGRPVAQNELEPISWVLLEYGKKVSAANYIQSLHVWDHAAITMEELFQTVDLFLSPTTAFTAPEISTDLQSDEIRAKMAGINECNEQESLAVISEMFEESLKITPYTQLANLTGQPAISLPTHISEEGLPLGIQFMAARGREDLLFQIGEIFENHQKFYLPPSYQ</sequence>
<dbReference type="Pfam" id="PF01425">
    <property type="entry name" value="Amidase"/>
    <property type="match status" value="1"/>
</dbReference>
<evidence type="ECO:0000313" key="3">
    <source>
        <dbReference type="Proteomes" id="UP000352698"/>
    </source>
</evidence>
<dbReference type="Proteomes" id="UP000352698">
    <property type="component" value="Unassembled WGS sequence"/>
</dbReference>
<protein>
    <submittedName>
        <fullName evidence="2">Glutamyl-tRNA(Gln) amidotransferase subunit A</fullName>
        <ecNumber evidence="2">3.5.2.12</ecNumber>
    </submittedName>
</protein>
<reference evidence="2 3" key="1">
    <citation type="submission" date="2019-05" db="EMBL/GenBank/DDBJ databases">
        <authorList>
            <consortium name="Pathogen Informatics"/>
        </authorList>
    </citation>
    <scope>NUCLEOTIDE SEQUENCE [LARGE SCALE GENOMIC DNA]</scope>
    <source>
        <strain evidence="2 3">NCTC12204</strain>
    </source>
</reference>
<dbReference type="GO" id="GO:0019874">
    <property type="term" value="F:6-aminohexanoate-cyclic-dimer hydrolase activity"/>
    <property type="evidence" value="ECO:0007669"/>
    <property type="project" value="UniProtKB-EC"/>
</dbReference>
<dbReference type="Gene3D" id="3.90.1300.10">
    <property type="entry name" value="Amidase signature (AS) domain"/>
    <property type="match status" value="1"/>
</dbReference>
<gene>
    <name evidence="2" type="primary">nylA</name>
    <name evidence="2" type="ORF">NCTC12204_01429</name>
</gene>
<dbReference type="RefSeq" id="WP_010737587.1">
    <property type="nucleotide sequence ID" value="NZ_AP027299.1"/>
</dbReference>
<keyword evidence="2" id="KW-0378">Hydrolase</keyword>
<dbReference type="EMBL" id="CABEEP010000001">
    <property type="protein sequence ID" value="VTQ64097.1"/>
    <property type="molecule type" value="Genomic_DNA"/>
</dbReference>
<dbReference type="InterPro" id="IPR023631">
    <property type="entry name" value="Amidase_dom"/>
</dbReference>
<dbReference type="InterPro" id="IPR036928">
    <property type="entry name" value="AS_sf"/>
</dbReference>
<evidence type="ECO:0000313" key="2">
    <source>
        <dbReference type="EMBL" id="VTQ64097.1"/>
    </source>
</evidence>
<keyword evidence="2" id="KW-0808">Transferase</keyword>
<dbReference type="InterPro" id="IPR000120">
    <property type="entry name" value="Amidase"/>
</dbReference>
<organism evidence="2 3">
    <name type="scientific">Enterococcus hirae</name>
    <dbReference type="NCBI Taxonomy" id="1354"/>
    <lineage>
        <taxon>Bacteria</taxon>
        <taxon>Bacillati</taxon>
        <taxon>Bacillota</taxon>
        <taxon>Bacilli</taxon>
        <taxon>Lactobacillales</taxon>
        <taxon>Enterococcaceae</taxon>
        <taxon>Enterococcus</taxon>
    </lineage>
</organism>
<dbReference type="EC" id="3.5.2.12" evidence="2"/>
<dbReference type="NCBIfam" id="NF005099">
    <property type="entry name" value="PRK06529.1"/>
    <property type="match status" value="1"/>
</dbReference>
<comment type="similarity">
    <text evidence="1">Belongs to the amidase family.</text>
</comment>
<proteinExistence type="inferred from homology"/>
<comment type="caution">
    <text evidence="2">The sequence shown here is derived from an EMBL/GenBank/DDBJ whole genome shotgun (WGS) entry which is preliminary data.</text>
</comment>
<dbReference type="GO" id="GO:0016740">
    <property type="term" value="F:transferase activity"/>
    <property type="evidence" value="ECO:0007669"/>
    <property type="project" value="UniProtKB-KW"/>
</dbReference>
<accession>A0A7G7IQC8</accession>
<dbReference type="AlphaFoldDB" id="A0A7G7IQC8"/>
<dbReference type="InterPro" id="IPR020556">
    <property type="entry name" value="Amidase_CS"/>
</dbReference>
<name>A0A7G7IQC8_ENTHR</name>
<dbReference type="PANTHER" id="PTHR11895:SF7">
    <property type="entry name" value="GLUTAMYL-TRNA(GLN) AMIDOTRANSFERASE SUBUNIT A, MITOCHONDRIAL"/>
    <property type="match status" value="1"/>
</dbReference>
<evidence type="ECO:0000256" key="1">
    <source>
        <dbReference type="ARBA" id="ARBA00009199"/>
    </source>
</evidence>
<dbReference type="PANTHER" id="PTHR11895">
    <property type="entry name" value="TRANSAMIDASE"/>
    <property type="match status" value="1"/>
</dbReference>